<keyword evidence="3" id="KW-0964">Secreted</keyword>
<gene>
    <name evidence="7" type="primary">CSON004010</name>
    <name evidence="6" type="synonym">CSON004101</name>
</gene>
<dbReference type="VEuPathDB" id="VectorBase:CSON004101"/>
<dbReference type="InterPro" id="IPR017996">
    <property type="entry name" value="MRJP/yellow-related"/>
</dbReference>
<keyword evidence="4 5" id="KW-0732">Signal</keyword>
<sequence>MIKFIFLLTVALSAKSVHGSCGDQQVFPELNFHPTGNNLKFPCESTKRIYMRTKTYIPKNFILTRAQIHQNVVYACAPRLKNGVPFSLTRLTLKKGECVPTVEPYPCWSIQEEGNCQAIQSCTDLVHDPKSILWVLDNGDTNTLEQPIHRCDAKVVGIDTKTDKVVSSICLAELVNHKSRLQHLVVDYDEGGNCYLYVADGGNNCILVWDVTNEKGYRIVLPSALHNGCAKPDVLYTTMIRKSNGFSYLYMNYLCGSNLFSIKTKHLRQGEGSSAVVDHGKIPGDKQLVQLGHDNANYLFVRGKDERNIYLYNTETCLKSSNFILVQKGGECRLPTHVFPGYQNYMWVLSSNTHHYVADKVGSTGADIAIHPLVKDCDD</sequence>
<feature type="signal peptide" evidence="5">
    <location>
        <begin position="1"/>
        <end position="19"/>
    </location>
</feature>
<evidence type="ECO:0000256" key="1">
    <source>
        <dbReference type="ARBA" id="ARBA00004613"/>
    </source>
</evidence>
<accession>A0A336N0S2</accession>
<comment type="similarity">
    <text evidence="2">Belongs to the major royal jelly protein family.</text>
</comment>
<proteinExistence type="inferred from homology"/>
<evidence type="ECO:0000256" key="5">
    <source>
        <dbReference type="SAM" id="SignalP"/>
    </source>
</evidence>
<dbReference type="SUPFAM" id="SSF101898">
    <property type="entry name" value="NHL repeat"/>
    <property type="match status" value="1"/>
</dbReference>
<comment type="subcellular location">
    <subcellularLocation>
        <location evidence="1">Secreted</location>
    </subcellularLocation>
</comment>
<evidence type="ECO:0000256" key="2">
    <source>
        <dbReference type="ARBA" id="ARBA00009127"/>
    </source>
</evidence>
<dbReference type="EMBL" id="UFQT01001769">
    <property type="protein sequence ID" value="SSX31738.1"/>
    <property type="molecule type" value="Genomic_DNA"/>
</dbReference>
<dbReference type="PANTHER" id="PTHR10009:SF6">
    <property type="entry name" value="FI16876P1"/>
    <property type="match status" value="1"/>
</dbReference>
<dbReference type="InterPro" id="IPR011042">
    <property type="entry name" value="6-blade_b-propeller_TolB-like"/>
</dbReference>
<dbReference type="EMBL" id="UFQS01001784">
    <property type="protein sequence ID" value="SSX12349.1"/>
    <property type="molecule type" value="Genomic_DNA"/>
</dbReference>
<evidence type="ECO:0000313" key="6">
    <source>
        <dbReference type="EMBL" id="SSX12349.1"/>
    </source>
</evidence>
<name>A0A336N0S2_CULSO</name>
<dbReference type="Pfam" id="PF03022">
    <property type="entry name" value="MRJP"/>
    <property type="match status" value="1"/>
</dbReference>
<dbReference type="Gene3D" id="2.120.10.30">
    <property type="entry name" value="TolB, C-terminal domain"/>
    <property type="match status" value="1"/>
</dbReference>
<reference evidence="7" key="2">
    <citation type="submission" date="2018-07" db="EMBL/GenBank/DDBJ databases">
        <authorList>
            <person name="Quirk P.G."/>
            <person name="Krulwich T.A."/>
        </authorList>
    </citation>
    <scope>NUCLEOTIDE SEQUENCE</scope>
</reference>
<evidence type="ECO:0000256" key="4">
    <source>
        <dbReference type="ARBA" id="ARBA00022729"/>
    </source>
</evidence>
<dbReference type="GO" id="GO:0005576">
    <property type="term" value="C:extracellular region"/>
    <property type="evidence" value="ECO:0007669"/>
    <property type="project" value="UniProtKB-SubCell"/>
</dbReference>
<dbReference type="OMA" id="TYFGANE"/>
<dbReference type="EMBL" id="UFQT01001784">
    <property type="protein sequence ID" value="SSX31800.1"/>
    <property type="molecule type" value="Genomic_DNA"/>
</dbReference>
<feature type="chain" id="PRO_5036328714" evidence="5">
    <location>
        <begin position="20"/>
        <end position="379"/>
    </location>
</feature>
<dbReference type="PANTHER" id="PTHR10009">
    <property type="entry name" value="PROTEIN YELLOW-RELATED"/>
    <property type="match status" value="1"/>
</dbReference>
<dbReference type="AlphaFoldDB" id="A0A336N0S2"/>
<reference evidence="6" key="1">
    <citation type="submission" date="2018-04" db="EMBL/GenBank/DDBJ databases">
        <authorList>
            <person name="Go L.Y."/>
            <person name="Mitchell J.A."/>
        </authorList>
    </citation>
    <scope>NUCLEOTIDE SEQUENCE</scope>
    <source>
        <tissue evidence="6">Whole organism</tissue>
    </source>
</reference>
<dbReference type="VEuPathDB" id="VectorBase:CSON004010"/>
<protein>
    <submittedName>
        <fullName evidence="7">CSON004010 protein</fullName>
    </submittedName>
    <submittedName>
        <fullName evidence="6">CSON004101 protein</fullName>
    </submittedName>
</protein>
<evidence type="ECO:0000256" key="3">
    <source>
        <dbReference type="ARBA" id="ARBA00022525"/>
    </source>
</evidence>
<evidence type="ECO:0000313" key="7">
    <source>
        <dbReference type="EMBL" id="SSX31738.1"/>
    </source>
</evidence>
<organism evidence="7">
    <name type="scientific">Culicoides sonorensis</name>
    <name type="common">Biting midge</name>
    <dbReference type="NCBI Taxonomy" id="179676"/>
    <lineage>
        <taxon>Eukaryota</taxon>
        <taxon>Metazoa</taxon>
        <taxon>Ecdysozoa</taxon>
        <taxon>Arthropoda</taxon>
        <taxon>Hexapoda</taxon>
        <taxon>Insecta</taxon>
        <taxon>Pterygota</taxon>
        <taxon>Neoptera</taxon>
        <taxon>Endopterygota</taxon>
        <taxon>Diptera</taxon>
        <taxon>Nematocera</taxon>
        <taxon>Chironomoidea</taxon>
        <taxon>Ceratopogonidae</taxon>
        <taxon>Ceratopogoninae</taxon>
        <taxon>Culicoides</taxon>
        <taxon>Monoculicoides</taxon>
    </lineage>
</organism>